<evidence type="ECO:0000313" key="7">
    <source>
        <dbReference type="Proteomes" id="UP000825002"/>
    </source>
</evidence>
<dbReference type="PRINTS" id="PR00454">
    <property type="entry name" value="ETSDOMAIN"/>
</dbReference>
<evidence type="ECO:0000256" key="1">
    <source>
        <dbReference type="ARBA" id="ARBA00005562"/>
    </source>
</evidence>
<feature type="compositionally biased region" description="Low complexity" evidence="4">
    <location>
        <begin position="104"/>
        <end position="121"/>
    </location>
</feature>
<dbReference type="SMART" id="SM00413">
    <property type="entry name" value="ETS"/>
    <property type="match status" value="1"/>
</dbReference>
<feature type="compositionally biased region" description="Low complexity" evidence="4">
    <location>
        <begin position="256"/>
        <end position="271"/>
    </location>
</feature>
<sequence>MPSAPYQHQHQQQNGNNNNNDYSQLSAYNEELLTNRQTSPVTTSSRATSSDNNNYDNQFINQSSPQGNTFTSLATAHHQQQSANHNSYHNLSLRPVEQLPLPLSSSTISSASSTSSSSTSSYAMQDLDTSNAQFDNPTNNPGSSNNNTDSSTIGDAQQQQQSHLFEPDSPQNMCPAHLQPYLDAITGSGANNTNNINRLHSPESHTLTGLLSHSQEVIQQQHHYGHTHPTTHYHSNAHNSFNHRHANNQEQQSLASNGNNTDNNNSDFCGNLNQQQNGGIHRRGANYHRQQADHQVHLNGLTNRSAASNEQQQYVQNAFHIQSSMVASANVNVNVNVNLNTGHSMAATPHHHHVLNGHHHLHGHHHPHHLNRAHDNHPEQYHHHHQQMLQQQQQQHQQHLHNHNHLSHQPNQHQTQQQHVNSLTIAKPDSTISLPDHHRTFRRAATNVSSSPVSMPMMTAPLHQQQHQQLENDEVTSPMIQASMLAGSGPIQLWQFLLELLTERSCQSFIAWTGDGWEFKLIDPDEVARRWGVRKNKPKMNYEKLSRGLRYYYDKNIIHKTSGKRYVYRFVCDLQSLLGYSAEELHSAIDLSANSPSESSIGDCHAMIKRE</sequence>
<feature type="compositionally biased region" description="Low complexity" evidence="4">
    <location>
        <begin position="135"/>
        <end position="152"/>
    </location>
</feature>
<feature type="region of interest" description="Disordered" evidence="4">
    <location>
        <begin position="1"/>
        <end position="23"/>
    </location>
</feature>
<gene>
    <name evidence="6" type="primary">ets1-b</name>
    <name evidence="6" type="ORF">GZH46_00101</name>
</gene>
<comment type="subcellular location">
    <subcellularLocation>
        <location evidence="3">Nucleus</location>
    </subcellularLocation>
</comment>
<feature type="region of interest" description="Disordered" evidence="4">
    <location>
        <begin position="218"/>
        <end position="281"/>
    </location>
</feature>
<dbReference type="Proteomes" id="UP000825002">
    <property type="component" value="Unassembled WGS sequence"/>
</dbReference>
<reference evidence="6 7" key="1">
    <citation type="submission" date="2020-10" db="EMBL/GenBank/DDBJ databases">
        <authorList>
            <person name="Klimov P.B."/>
            <person name="Dyachkov S.M."/>
            <person name="Chetverikov P.E."/>
        </authorList>
    </citation>
    <scope>NUCLEOTIDE SEQUENCE [LARGE SCALE GENOMIC DNA]</scope>
    <source>
        <strain evidence="6">BMOC 18-1129-001#AD2665</strain>
        <tissue evidence="6">Entire mites</tissue>
    </source>
</reference>
<evidence type="ECO:0000256" key="2">
    <source>
        <dbReference type="ARBA" id="ARBA00023125"/>
    </source>
</evidence>
<evidence type="ECO:0000256" key="4">
    <source>
        <dbReference type="SAM" id="MobiDB-lite"/>
    </source>
</evidence>
<dbReference type="InterPro" id="IPR036390">
    <property type="entry name" value="WH_DNA-bd_sf"/>
</dbReference>
<comment type="caution">
    <text evidence="6">The sequence shown here is derived from an EMBL/GenBank/DDBJ whole genome shotgun (WGS) entry which is preliminary data.</text>
</comment>
<dbReference type="Gene3D" id="1.10.10.10">
    <property type="entry name" value="Winged helix-like DNA-binding domain superfamily/Winged helix DNA-binding domain"/>
    <property type="match status" value="1"/>
</dbReference>
<evidence type="ECO:0000313" key="6">
    <source>
        <dbReference type="EMBL" id="KAG9511329.1"/>
    </source>
</evidence>
<dbReference type="EMBL" id="JAIFTH010000010">
    <property type="protein sequence ID" value="KAG9511329.1"/>
    <property type="molecule type" value="Genomic_DNA"/>
</dbReference>
<keyword evidence="7" id="KW-1185">Reference proteome</keyword>
<dbReference type="PANTHER" id="PTHR11849:SF289">
    <property type="entry name" value="ETS-LIKE PROTEIN POINTED"/>
    <property type="match status" value="1"/>
</dbReference>
<dbReference type="PROSITE" id="PS00346">
    <property type="entry name" value="ETS_DOMAIN_2"/>
    <property type="match status" value="1"/>
</dbReference>
<dbReference type="InterPro" id="IPR036388">
    <property type="entry name" value="WH-like_DNA-bd_sf"/>
</dbReference>
<keyword evidence="2 3" id="KW-0238">DNA-binding</keyword>
<feature type="compositionally biased region" description="Basic residues" evidence="4">
    <location>
        <begin position="355"/>
        <end position="371"/>
    </location>
</feature>
<feature type="compositionally biased region" description="Low complexity" evidence="4">
    <location>
        <begin position="7"/>
        <end position="20"/>
    </location>
</feature>
<proteinExistence type="inferred from homology"/>
<dbReference type="InterPro" id="IPR046328">
    <property type="entry name" value="ETS_fam"/>
</dbReference>
<evidence type="ECO:0000259" key="5">
    <source>
        <dbReference type="PROSITE" id="PS50061"/>
    </source>
</evidence>
<feature type="region of interest" description="Disordered" evidence="4">
    <location>
        <begin position="35"/>
        <end position="85"/>
    </location>
</feature>
<organism evidence="6 7">
    <name type="scientific">Fragariocoptes setiger</name>
    <dbReference type="NCBI Taxonomy" id="1670756"/>
    <lineage>
        <taxon>Eukaryota</taxon>
        <taxon>Metazoa</taxon>
        <taxon>Ecdysozoa</taxon>
        <taxon>Arthropoda</taxon>
        <taxon>Chelicerata</taxon>
        <taxon>Arachnida</taxon>
        <taxon>Acari</taxon>
        <taxon>Acariformes</taxon>
        <taxon>Trombidiformes</taxon>
        <taxon>Prostigmata</taxon>
        <taxon>Eupodina</taxon>
        <taxon>Eriophyoidea</taxon>
        <taxon>Phytoptidae</taxon>
        <taxon>Fragariocoptes</taxon>
    </lineage>
</organism>
<protein>
    <submittedName>
        <fullName evidence="6">Protein c-ets-1-B</fullName>
    </submittedName>
</protein>
<accession>A0ABQ7SD41</accession>
<feature type="domain" description="ETS" evidence="5">
    <location>
        <begin position="491"/>
        <end position="571"/>
    </location>
</feature>
<dbReference type="SUPFAM" id="SSF46785">
    <property type="entry name" value="Winged helix' DNA-binding domain"/>
    <property type="match status" value="1"/>
</dbReference>
<dbReference type="Pfam" id="PF00178">
    <property type="entry name" value="Ets"/>
    <property type="match status" value="1"/>
</dbReference>
<name>A0ABQ7SD41_9ACAR</name>
<feature type="region of interest" description="Disordered" evidence="4">
    <location>
        <begin position="355"/>
        <end position="410"/>
    </location>
</feature>
<evidence type="ECO:0000256" key="3">
    <source>
        <dbReference type="RuleBase" id="RU004019"/>
    </source>
</evidence>
<feature type="compositionally biased region" description="Low complexity" evidence="4">
    <location>
        <begin position="387"/>
        <end position="397"/>
    </location>
</feature>
<dbReference type="InterPro" id="IPR000418">
    <property type="entry name" value="Ets_dom"/>
</dbReference>
<dbReference type="PROSITE" id="PS00345">
    <property type="entry name" value="ETS_DOMAIN_1"/>
    <property type="match status" value="1"/>
</dbReference>
<dbReference type="PANTHER" id="PTHR11849">
    <property type="entry name" value="ETS"/>
    <property type="match status" value="1"/>
</dbReference>
<comment type="similarity">
    <text evidence="1 3">Belongs to the ETS family.</text>
</comment>
<dbReference type="PROSITE" id="PS50061">
    <property type="entry name" value="ETS_DOMAIN_3"/>
    <property type="match status" value="1"/>
</dbReference>
<feature type="region of interest" description="Disordered" evidence="4">
    <location>
        <begin position="103"/>
        <end position="176"/>
    </location>
</feature>
<feature type="compositionally biased region" description="Basic and acidic residues" evidence="4">
    <location>
        <begin position="372"/>
        <end position="381"/>
    </location>
</feature>
<feature type="compositionally biased region" description="Polar residues" evidence="4">
    <location>
        <begin position="153"/>
        <end position="163"/>
    </location>
</feature>
<keyword evidence="3" id="KW-0539">Nucleus</keyword>